<dbReference type="GO" id="GO:0005261">
    <property type="term" value="F:monoatomic cation channel activity"/>
    <property type="evidence" value="ECO:0007669"/>
    <property type="project" value="TreeGrafter"/>
</dbReference>
<evidence type="ECO:0000256" key="2">
    <source>
        <dbReference type="ARBA" id="ARBA00022692"/>
    </source>
</evidence>
<organism evidence="7">
    <name type="scientific">Micromonas pusilla</name>
    <name type="common">Picoplanktonic green alga</name>
    <name type="synonym">Chromulina pusilla</name>
    <dbReference type="NCBI Taxonomy" id="38833"/>
    <lineage>
        <taxon>Eukaryota</taxon>
        <taxon>Viridiplantae</taxon>
        <taxon>Chlorophyta</taxon>
        <taxon>Mamiellophyceae</taxon>
        <taxon>Mamiellales</taxon>
        <taxon>Mamiellaceae</taxon>
        <taxon>Micromonas</taxon>
    </lineage>
</organism>
<gene>
    <name evidence="7" type="ORF">MSP1404_LOCUS9409</name>
</gene>
<keyword evidence="3" id="KW-0677">Repeat</keyword>
<dbReference type="Pfam" id="PF02010">
    <property type="entry name" value="REJ"/>
    <property type="match status" value="1"/>
</dbReference>
<evidence type="ECO:0000256" key="4">
    <source>
        <dbReference type="ARBA" id="ARBA00022989"/>
    </source>
</evidence>
<dbReference type="PANTHER" id="PTHR46730:SF1">
    <property type="entry name" value="PLAT DOMAIN-CONTAINING PROTEIN"/>
    <property type="match status" value="1"/>
</dbReference>
<dbReference type="InterPro" id="IPR002859">
    <property type="entry name" value="PKD/REJ-like"/>
</dbReference>
<dbReference type="PANTHER" id="PTHR46730">
    <property type="entry name" value="POLYCYSTIN-1"/>
    <property type="match status" value="1"/>
</dbReference>
<dbReference type="GO" id="GO:0006816">
    <property type="term" value="P:calcium ion transport"/>
    <property type="evidence" value="ECO:0007669"/>
    <property type="project" value="TreeGrafter"/>
</dbReference>
<evidence type="ECO:0000313" key="7">
    <source>
        <dbReference type="EMBL" id="CAD8592005.1"/>
    </source>
</evidence>
<keyword evidence="4" id="KW-1133">Transmembrane helix</keyword>
<evidence type="ECO:0000256" key="3">
    <source>
        <dbReference type="ARBA" id="ARBA00022737"/>
    </source>
</evidence>
<keyword evidence="2" id="KW-0812">Transmembrane</keyword>
<protein>
    <recommendedName>
        <fullName evidence="6">PKD/REJ-like domain-containing protein</fullName>
    </recommendedName>
</protein>
<keyword evidence="5" id="KW-0472">Membrane</keyword>
<proteinExistence type="predicted"/>
<dbReference type="AlphaFoldDB" id="A0A7S0PRM3"/>
<dbReference type="GO" id="GO:0005886">
    <property type="term" value="C:plasma membrane"/>
    <property type="evidence" value="ECO:0007669"/>
    <property type="project" value="TreeGrafter"/>
</dbReference>
<reference evidence="7" key="1">
    <citation type="submission" date="2021-01" db="EMBL/GenBank/DDBJ databases">
        <authorList>
            <person name="Corre E."/>
            <person name="Pelletier E."/>
            <person name="Niang G."/>
            <person name="Scheremetjew M."/>
            <person name="Finn R."/>
            <person name="Kale V."/>
            <person name="Holt S."/>
            <person name="Cochrane G."/>
            <person name="Meng A."/>
            <person name="Brown T."/>
            <person name="Cohen L."/>
        </authorList>
    </citation>
    <scope>NUCLEOTIDE SEQUENCE</scope>
    <source>
        <strain evidence="7">CCMP494</strain>
    </source>
</reference>
<sequence>MADSLGSIDVRFDAATDRALSGGEGSCAGLLSDETVGILGTGARCAWSNDFVLTLYTGKDPIAMPRTALSVADKIELRPGVVRAKLGASRAAFGAAEIEPPLNPLTVDAHLVGPTTIGACDPALFTASSSTGAGGRPMRYRFGVTSEHDAGKILERIRSLPANMSSSELELRWDDLEPGGVYAVTVEVTNFLGAASTATVTAIKSTAPAPIVAIEGPEIVRTTPGASLEFTALARLPSGSCLRQSAASKIGTRIAYAWTLVEGPSLDFGAGTLARTSETPRLYVEPRTLEFDSTYVFRVEAKLAAAEFHRASDTVTVKVGYDSIDDPVVLGPSSSPSGAALELFALNRDPMLADSASRYPWSHRWECWVFRGHDDTRGEACPVAIESHLFVDADRLVVPDGVLTAEKTDARFEFAYTAAREPTVPAGDASRASRRKTTTKTVHVSATPTLSTRARFTSRVPGVITPSEQTVFYCDVIGASGKKSDPSDASDVSFRWSVVGKPSGFIDAALDRSVGGADSRVIVVAPGALNPGEEYAFRCDARDAATGARGFAECVARVNAPPTGGIAVLTSDSPPSPVELIDTLAVLATGWTDPDGGVRYQLTYGPAPSEVSGGIPDDDDAVLVTGGASGRALIRFTLPAGTHELYLRVSDAIGASTIVPVTLTDGVTPAEVTAREMPEASASADGRRRMLQASSGAAAMAARAWDPAAGTGDLDAAYAFIHAFSRAYGGDPKASCPLGGTAEGTDDAATTATKTRVLVELKALDAGSVPNIAGATRQLACALGAGILHAVGEVSDAAISAVDDALVAGKLRWMLAESDSGGATTGTTHAGSNVLSTQGLGFAAARCAHSVATRMLAVARCNGATGPDEAKLRSAHDAFVLIGTLLARGRIPGQSQLKLGPTKPGDPAVYVHSQRAASAGVVNGTTPKFDHPAGLVGKTYAQIDSSRDVGGGVLYDATGFVGGAFRFAVNVTRGSSGSSVKTTDTDGWFADPDGALVDVVAFMYDDGWAPFDIDASMESELNARGVKGAFGGSVFGVTGSWVDTEAGRRETARTSAIFGVDQARTLAAKRNLTDPNTHLGARWYDDSRREWTVGEDVAGTGVFVYTSEPALLLFARDAGAGLGFSFYAERSVAPPPSPPSPP</sequence>
<comment type="subcellular location">
    <subcellularLocation>
        <location evidence="1">Membrane</location>
    </subcellularLocation>
</comment>
<accession>A0A7S0PRM3</accession>
<name>A0A7S0PRM3_MICPS</name>
<dbReference type="EMBL" id="HBEV01012099">
    <property type="protein sequence ID" value="CAD8592005.1"/>
    <property type="molecule type" value="Transcribed_RNA"/>
</dbReference>
<evidence type="ECO:0000259" key="6">
    <source>
        <dbReference type="Pfam" id="PF02010"/>
    </source>
</evidence>
<evidence type="ECO:0000256" key="5">
    <source>
        <dbReference type="ARBA" id="ARBA00023136"/>
    </source>
</evidence>
<feature type="domain" description="PKD/REJ-like" evidence="6">
    <location>
        <begin position="279"/>
        <end position="676"/>
    </location>
</feature>
<evidence type="ECO:0000256" key="1">
    <source>
        <dbReference type="ARBA" id="ARBA00004370"/>
    </source>
</evidence>